<evidence type="ECO:0000259" key="3">
    <source>
        <dbReference type="Pfam" id="PF14215"/>
    </source>
</evidence>
<feature type="domain" description="Transcription factor MYC/MYB N-terminal" evidence="3">
    <location>
        <begin position="14"/>
        <end position="198"/>
    </location>
</feature>
<sequence>MEQSLSLLATTHLLQHTLRSLCVHHSSQWVYAVFWRILPRNYPPPKWENQGAFDRSRGNWRNWILVWEDGFCNFAASEAAGDFPAPSVAYGVQPCRGLQPELFFKMSHEIYNYGEGLIGKVAADRSHKWIHNEPNDNQDIKFLPTWQNSADSHPRTWEAQFQSGIKTIALIAVKEGVVQLGAVQKVTEDLSFIVQLRKKLCYIESIPGVLLPHPLCSSIPSFPDVGASTATAYESPEMGWFQGSGLGGPVENLMYNNFNQQLRITPSMSSLEALLAKLPSVVAPAGEEAVVRPHQHQSESSAQKTLELLAMEKVAKVENHDDDDDNDDDQVVYSRLLRRYHDCDITTTSHNHGV</sequence>
<proteinExistence type="predicted"/>
<dbReference type="PANTHER" id="PTHR46633">
    <property type="entry name" value="TRANSCRIPTION FACTOR MYC/MYB-RELATED"/>
    <property type="match status" value="1"/>
</dbReference>
<accession>A0A6J1H167</accession>
<dbReference type="RefSeq" id="XP_022957169.1">
    <property type="nucleotide sequence ID" value="XM_023101401.1"/>
</dbReference>
<dbReference type="AlphaFoldDB" id="A0A6J1H167"/>
<evidence type="ECO:0000256" key="1">
    <source>
        <dbReference type="ARBA" id="ARBA00023015"/>
    </source>
</evidence>
<dbReference type="Proteomes" id="UP000504609">
    <property type="component" value="Unplaced"/>
</dbReference>
<evidence type="ECO:0000256" key="2">
    <source>
        <dbReference type="ARBA" id="ARBA00023163"/>
    </source>
</evidence>
<dbReference type="PANTHER" id="PTHR46633:SF3">
    <property type="entry name" value="SERINE_THREONINE-PROTEIN KINASE WNK (WITH NO LYSINE)-LIKE PROTEIN"/>
    <property type="match status" value="1"/>
</dbReference>
<evidence type="ECO:0000313" key="4">
    <source>
        <dbReference type="Proteomes" id="UP000504609"/>
    </source>
</evidence>
<dbReference type="Pfam" id="PF14215">
    <property type="entry name" value="bHLH-MYC_N"/>
    <property type="match status" value="1"/>
</dbReference>
<dbReference type="GeneID" id="111458640"/>
<dbReference type="InterPro" id="IPR025610">
    <property type="entry name" value="MYC/MYB_N"/>
</dbReference>
<organism evidence="4 5">
    <name type="scientific">Cucurbita moschata</name>
    <name type="common">Winter crookneck squash</name>
    <name type="synonym">Cucurbita pepo var. moschata</name>
    <dbReference type="NCBI Taxonomy" id="3662"/>
    <lineage>
        <taxon>Eukaryota</taxon>
        <taxon>Viridiplantae</taxon>
        <taxon>Streptophyta</taxon>
        <taxon>Embryophyta</taxon>
        <taxon>Tracheophyta</taxon>
        <taxon>Spermatophyta</taxon>
        <taxon>Magnoliopsida</taxon>
        <taxon>eudicotyledons</taxon>
        <taxon>Gunneridae</taxon>
        <taxon>Pentapetalae</taxon>
        <taxon>rosids</taxon>
        <taxon>fabids</taxon>
        <taxon>Cucurbitales</taxon>
        <taxon>Cucurbitaceae</taxon>
        <taxon>Cucurbiteae</taxon>
        <taxon>Cucurbita</taxon>
    </lineage>
</organism>
<keyword evidence="1" id="KW-0805">Transcription regulation</keyword>
<reference evidence="5" key="1">
    <citation type="submission" date="2025-08" db="UniProtKB">
        <authorList>
            <consortium name="RefSeq"/>
        </authorList>
    </citation>
    <scope>IDENTIFICATION</scope>
    <source>
        <tissue evidence="5">Young leaves</tissue>
    </source>
</reference>
<keyword evidence="2" id="KW-0804">Transcription</keyword>
<protein>
    <submittedName>
        <fullName evidence="5">Protein RICE SALT SENSITIVE 3-like</fullName>
    </submittedName>
</protein>
<gene>
    <name evidence="5" type="primary">LOC111458640</name>
</gene>
<name>A0A6J1H167_CUCMO</name>
<evidence type="ECO:0000313" key="5">
    <source>
        <dbReference type="RefSeq" id="XP_022957169.1"/>
    </source>
</evidence>
<dbReference type="KEGG" id="cmos:111458640"/>
<keyword evidence="4" id="KW-1185">Reference proteome</keyword>